<protein>
    <submittedName>
        <fullName evidence="1">Uncharacterized protein</fullName>
    </submittedName>
</protein>
<dbReference type="RefSeq" id="WP_146460263.1">
    <property type="nucleotide sequence ID" value="NZ_SJPW01000006.1"/>
</dbReference>
<dbReference type="AlphaFoldDB" id="A0A5C6EMF2"/>
<gene>
    <name evidence="1" type="ORF">Poly51_46390</name>
</gene>
<dbReference type="OrthoDB" id="1453311at2"/>
<dbReference type="EMBL" id="SJPW01000006">
    <property type="protein sequence ID" value="TWU48736.1"/>
    <property type="molecule type" value="Genomic_DNA"/>
</dbReference>
<organism evidence="1 2">
    <name type="scientific">Rubripirellula tenax</name>
    <dbReference type="NCBI Taxonomy" id="2528015"/>
    <lineage>
        <taxon>Bacteria</taxon>
        <taxon>Pseudomonadati</taxon>
        <taxon>Planctomycetota</taxon>
        <taxon>Planctomycetia</taxon>
        <taxon>Pirellulales</taxon>
        <taxon>Pirellulaceae</taxon>
        <taxon>Rubripirellula</taxon>
    </lineage>
</organism>
<accession>A0A5C6EMF2</accession>
<keyword evidence="2" id="KW-1185">Reference proteome</keyword>
<comment type="caution">
    <text evidence="1">The sequence shown here is derived from an EMBL/GenBank/DDBJ whole genome shotgun (WGS) entry which is preliminary data.</text>
</comment>
<sequence length="81" mass="9480">MDDPDIETPCQRIYKNHRQALELIYKYAGSPAARLLGEIEEAITKHADKWHILNKTTKAVNFVPEEWLKWMPEVGSRPKFD</sequence>
<name>A0A5C6EMF2_9BACT</name>
<reference evidence="1 2" key="1">
    <citation type="submission" date="2019-02" db="EMBL/GenBank/DDBJ databases">
        <title>Deep-cultivation of Planctomycetes and their phenomic and genomic characterization uncovers novel biology.</title>
        <authorList>
            <person name="Wiegand S."/>
            <person name="Jogler M."/>
            <person name="Boedeker C."/>
            <person name="Pinto D."/>
            <person name="Vollmers J."/>
            <person name="Rivas-Marin E."/>
            <person name="Kohn T."/>
            <person name="Peeters S.H."/>
            <person name="Heuer A."/>
            <person name="Rast P."/>
            <person name="Oberbeckmann S."/>
            <person name="Bunk B."/>
            <person name="Jeske O."/>
            <person name="Meyerdierks A."/>
            <person name="Storesund J.E."/>
            <person name="Kallscheuer N."/>
            <person name="Luecker S."/>
            <person name="Lage O.M."/>
            <person name="Pohl T."/>
            <person name="Merkel B.J."/>
            <person name="Hornburger P."/>
            <person name="Mueller R.-W."/>
            <person name="Bruemmer F."/>
            <person name="Labrenz M."/>
            <person name="Spormann A.M."/>
            <person name="Op Den Camp H."/>
            <person name="Overmann J."/>
            <person name="Amann R."/>
            <person name="Jetten M.S.M."/>
            <person name="Mascher T."/>
            <person name="Medema M.H."/>
            <person name="Devos D.P."/>
            <person name="Kaster A.-K."/>
            <person name="Ovreas L."/>
            <person name="Rohde M."/>
            <person name="Galperin M.Y."/>
            <person name="Jogler C."/>
        </authorList>
    </citation>
    <scope>NUCLEOTIDE SEQUENCE [LARGE SCALE GENOMIC DNA]</scope>
    <source>
        <strain evidence="1 2">Poly51</strain>
    </source>
</reference>
<evidence type="ECO:0000313" key="2">
    <source>
        <dbReference type="Proteomes" id="UP000318288"/>
    </source>
</evidence>
<dbReference type="Proteomes" id="UP000318288">
    <property type="component" value="Unassembled WGS sequence"/>
</dbReference>
<proteinExistence type="predicted"/>
<evidence type="ECO:0000313" key="1">
    <source>
        <dbReference type="EMBL" id="TWU48736.1"/>
    </source>
</evidence>